<dbReference type="SMART" id="SM00225">
    <property type="entry name" value="BTB"/>
    <property type="match status" value="1"/>
</dbReference>
<reference evidence="2" key="1">
    <citation type="submission" date="2007-07" db="EMBL/GenBank/DDBJ databases">
        <title>PCAP assembly of the Caenorhabditis remanei genome.</title>
        <authorList>
            <consortium name="The Caenorhabditis remanei Sequencing Consortium"/>
            <person name="Wilson R.K."/>
        </authorList>
    </citation>
    <scope>NUCLEOTIDE SEQUENCE [LARGE SCALE GENOMIC DNA]</scope>
    <source>
        <strain evidence="2">PB4641</strain>
    </source>
</reference>
<dbReference type="PANTHER" id="PTHR22744">
    <property type="entry name" value="HELIX LOOP HELIX PROTEIN 21-RELATED"/>
    <property type="match status" value="1"/>
</dbReference>
<dbReference type="PANTHER" id="PTHR22744:SF14">
    <property type="entry name" value="BTB DOMAIN-CONTAINING PROTEIN-RELATED"/>
    <property type="match status" value="1"/>
</dbReference>
<accession>E3M9H1</accession>
<evidence type="ECO:0000259" key="1">
    <source>
        <dbReference type="PROSITE" id="PS50097"/>
    </source>
</evidence>
<dbReference type="InParanoid" id="E3M9H1"/>
<protein>
    <recommendedName>
        <fullName evidence="1">BTB domain-containing protein</fullName>
    </recommendedName>
</protein>
<evidence type="ECO:0000313" key="2">
    <source>
        <dbReference type="EMBL" id="EFO96192.1"/>
    </source>
</evidence>
<dbReference type="AlphaFoldDB" id="E3M9H1"/>
<dbReference type="InterPro" id="IPR011333">
    <property type="entry name" value="SKP1/BTB/POZ_sf"/>
</dbReference>
<dbReference type="PROSITE" id="PS50097">
    <property type="entry name" value="BTB"/>
    <property type="match status" value="1"/>
</dbReference>
<keyword evidence="3" id="KW-1185">Reference proteome</keyword>
<dbReference type="HOGENOM" id="CLU_036654_0_1_1"/>
<dbReference type="Proteomes" id="UP000008281">
    <property type="component" value="Unassembled WGS sequence"/>
</dbReference>
<evidence type="ECO:0000313" key="3">
    <source>
        <dbReference type="Proteomes" id="UP000008281"/>
    </source>
</evidence>
<name>E3M9H1_CAERE</name>
<proteinExistence type="predicted"/>
<feature type="domain" description="BTB" evidence="1">
    <location>
        <begin position="142"/>
        <end position="209"/>
    </location>
</feature>
<dbReference type="Gene3D" id="3.30.710.10">
    <property type="entry name" value="Potassium Channel Kv1.1, Chain A"/>
    <property type="match status" value="1"/>
</dbReference>
<dbReference type="InterPro" id="IPR000210">
    <property type="entry name" value="BTB/POZ_dom"/>
</dbReference>
<gene>
    <name evidence="2" type="ORF">CRE_14548</name>
</gene>
<dbReference type="CDD" id="cd18186">
    <property type="entry name" value="BTB_POZ_ZBTB_KLHL-like"/>
    <property type="match status" value="1"/>
</dbReference>
<organism evidence="3">
    <name type="scientific">Caenorhabditis remanei</name>
    <name type="common">Caenorhabditis vulgaris</name>
    <dbReference type="NCBI Taxonomy" id="31234"/>
    <lineage>
        <taxon>Eukaryota</taxon>
        <taxon>Metazoa</taxon>
        <taxon>Ecdysozoa</taxon>
        <taxon>Nematoda</taxon>
        <taxon>Chromadorea</taxon>
        <taxon>Rhabditida</taxon>
        <taxon>Rhabditina</taxon>
        <taxon>Rhabditomorpha</taxon>
        <taxon>Rhabditoidea</taxon>
        <taxon>Rhabditidae</taxon>
        <taxon>Peloderinae</taxon>
        <taxon>Caenorhabditis</taxon>
    </lineage>
</organism>
<sequence>MSVDKIEYSSGTFFIATDTDILETMTINGLTCIWRGTLIDNGKLSKYSWQFNWNGILEDIDSFIGYIKVGRTGLSPVETTRFDVKLTKQKHIIDEVVANTLRYVRIGVAYDFCFVPFERKKAFYDLNEQICLDEMFLPSEKTDAVLVVDGKKLHVNKAFLSFHSDYFTALFSSNYKEGQMDEIPIEDVSFEDFGLLLSTIYPDSVFPTDKTVEKLLELADRFLIQEVFRHAEHHLLHISAIQHEKKILLADRYKMKKLLGNTIREIRNIEDGKKFKQTAEYNQLSKDAKVMILDQILT</sequence>
<dbReference type="OrthoDB" id="6161449at2759"/>
<dbReference type="EMBL" id="DS268430">
    <property type="protein sequence ID" value="EFO96192.1"/>
    <property type="molecule type" value="Genomic_DNA"/>
</dbReference>
<dbReference type="Pfam" id="PF00651">
    <property type="entry name" value="BTB"/>
    <property type="match status" value="1"/>
</dbReference>
<dbReference type="SUPFAM" id="SSF54695">
    <property type="entry name" value="POZ domain"/>
    <property type="match status" value="1"/>
</dbReference>
<dbReference type="STRING" id="31234.E3M9H1"/>